<evidence type="ECO:0000313" key="9">
    <source>
        <dbReference type="Proteomes" id="UP001596031"/>
    </source>
</evidence>
<organism evidence="8 9">
    <name type="scientific">Massilia jejuensis</name>
    <dbReference type="NCBI Taxonomy" id="648894"/>
    <lineage>
        <taxon>Bacteria</taxon>
        <taxon>Pseudomonadati</taxon>
        <taxon>Pseudomonadota</taxon>
        <taxon>Betaproteobacteria</taxon>
        <taxon>Burkholderiales</taxon>
        <taxon>Oxalobacteraceae</taxon>
        <taxon>Telluria group</taxon>
        <taxon>Massilia</taxon>
    </lineage>
</organism>
<keyword evidence="7" id="KW-0503">Monooxygenase</keyword>
<dbReference type="PANTHER" id="PTHR24286:SF24">
    <property type="entry name" value="LANOSTEROL 14-ALPHA DEMETHYLASE"/>
    <property type="match status" value="1"/>
</dbReference>
<gene>
    <name evidence="8" type="ORF">ACFPOU_11390</name>
</gene>
<keyword evidence="9" id="KW-1185">Reference proteome</keyword>
<comment type="similarity">
    <text evidence="2">Belongs to the cytochrome P450 family.</text>
</comment>
<comment type="caution">
    <text evidence="8">The sequence shown here is derived from an EMBL/GenBank/DDBJ whole genome shotgun (WGS) entry which is preliminary data.</text>
</comment>
<keyword evidence="4" id="KW-0479">Metal-binding</keyword>
<comment type="cofactor">
    <cofactor evidence="1">
        <name>heme</name>
        <dbReference type="ChEBI" id="CHEBI:30413"/>
    </cofactor>
</comment>
<dbReference type="CDD" id="cd11067">
    <property type="entry name" value="CYP152"/>
    <property type="match status" value="1"/>
</dbReference>
<evidence type="ECO:0000256" key="4">
    <source>
        <dbReference type="ARBA" id="ARBA00022723"/>
    </source>
</evidence>
<evidence type="ECO:0000256" key="1">
    <source>
        <dbReference type="ARBA" id="ARBA00001971"/>
    </source>
</evidence>
<reference evidence="9" key="1">
    <citation type="journal article" date="2019" name="Int. J. Syst. Evol. Microbiol.">
        <title>The Global Catalogue of Microorganisms (GCM) 10K type strain sequencing project: providing services to taxonomists for standard genome sequencing and annotation.</title>
        <authorList>
            <consortium name="The Broad Institute Genomics Platform"/>
            <consortium name="The Broad Institute Genome Sequencing Center for Infectious Disease"/>
            <person name="Wu L."/>
            <person name="Ma J."/>
        </authorList>
    </citation>
    <scope>NUCLEOTIDE SEQUENCE [LARGE SCALE GENOMIC DNA]</scope>
    <source>
        <strain evidence="9">CCUG 38813</strain>
    </source>
</reference>
<dbReference type="Gene3D" id="1.10.630.10">
    <property type="entry name" value="Cytochrome P450"/>
    <property type="match status" value="1"/>
</dbReference>
<dbReference type="InterPro" id="IPR036396">
    <property type="entry name" value="Cyt_P450_sf"/>
</dbReference>
<dbReference type="Pfam" id="PF00067">
    <property type="entry name" value="p450"/>
    <property type="match status" value="1"/>
</dbReference>
<name>A0ABW0PGD6_9BURK</name>
<dbReference type="SUPFAM" id="SSF48264">
    <property type="entry name" value="Cytochrome P450"/>
    <property type="match status" value="1"/>
</dbReference>
<dbReference type="RefSeq" id="WP_379720917.1">
    <property type="nucleotide sequence ID" value="NZ_JBHSMS010000036.1"/>
</dbReference>
<protein>
    <submittedName>
        <fullName evidence="8">Cytochrome P450</fullName>
    </submittedName>
</protein>
<dbReference type="Proteomes" id="UP001596031">
    <property type="component" value="Unassembled WGS sequence"/>
</dbReference>
<dbReference type="PANTHER" id="PTHR24286">
    <property type="entry name" value="CYTOCHROME P450 26"/>
    <property type="match status" value="1"/>
</dbReference>
<keyword evidence="3" id="KW-0349">Heme</keyword>
<keyword evidence="5" id="KW-0560">Oxidoreductase</keyword>
<dbReference type="InterPro" id="IPR001128">
    <property type="entry name" value="Cyt_P450"/>
</dbReference>
<keyword evidence="6" id="KW-0408">Iron</keyword>
<proteinExistence type="inferred from homology"/>
<sequence length="416" mass="45688">MNAPSTALPVHRAIPPAPGFDNTTALLGEGYRFIGNRCDALGSDIFATRLLLRRVVCVRGAAAARMFYEPGRFTRKRAIPANTLAMLQDHGSTQDLDGEMHQVREAMLLVLHSPAARTRLVDLAEREWRGRFERWPRQRSLVLLQEAQAVLCRAACAWAGVPLASVEEEVLRTAEFSAMIDGAGSMGPRKWLGSALGRHTRQWAHDHIAQVRAGRPTDPDSPLAAIAFHLDAQGEVLSTADAAAELIHLLCPVVAVARHIVFGALAMHEHPEWSARLAGGHDADLAVFVEEVRRYYPSFPAIGGRANHAFAWNGMLFNKDDWVLLDVYGTNHHPDTWPDAERFRPERFQGRQGGAVPARGQPCPGETIAIELTKSALRLLAGAIDYTVPPQDLSIRLERMPALPASGLVIAEVRPR</sequence>
<evidence type="ECO:0000256" key="7">
    <source>
        <dbReference type="ARBA" id="ARBA00023033"/>
    </source>
</evidence>
<evidence type="ECO:0000256" key="6">
    <source>
        <dbReference type="ARBA" id="ARBA00023004"/>
    </source>
</evidence>
<evidence type="ECO:0000256" key="2">
    <source>
        <dbReference type="ARBA" id="ARBA00010617"/>
    </source>
</evidence>
<evidence type="ECO:0000313" key="8">
    <source>
        <dbReference type="EMBL" id="MFC5511726.1"/>
    </source>
</evidence>
<accession>A0ABW0PGD6</accession>
<dbReference type="EMBL" id="JBHSMS010000036">
    <property type="protein sequence ID" value="MFC5511726.1"/>
    <property type="molecule type" value="Genomic_DNA"/>
</dbReference>
<evidence type="ECO:0000256" key="5">
    <source>
        <dbReference type="ARBA" id="ARBA00023002"/>
    </source>
</evidence>
<evidence type="ECO:0000256" key="3">
    <source>
        <dbReference type="ARBA" id="ARBA00022617"/>
    </source>
</evidence>